<dbReference type="GO" id="GO:0005829">
    <property type="term" value="C:cytosol"/>
    <property type="evidence" value="ECO:0007669"/>
    <property type="project" value="TreeGrafter"/>
</dbReference>
<dbReference type="HOGENOM" id="CLU_050414_0_0_1"/>
<sequence>MAPSPLQQRRTHNTLLFQKLLNLRDGASPFTLLLDNLEQRSGSVISKTKIIFISFATLRKKVSFEPEVFISARSKPLATLRTEILSHIPLPPSANTTASALNTLTPLCTLHAPHLTPFLTSLLPTPHTSLLSTYHLDIPLPHTPYTPSPLTTLTYLSTSILSLTPLTHILAQKRARDRSLQEPTYTLTSHPSGALFSLPVTPSSSGVVIHAELRRRSGRSIIDNFVLIPSHPSPEIILLDTHPLYAPPPHTSENNEDENEVETTFNLTLTEKQKRDREGVVLPYFDAQKDGGAMGAGEGGRILYDMGAEDREDFDDEEDEI</sequence>
<dbReference type="CDD" id="cd19496">
    <property type="entry name" value="Elp5"/>
    <property type="match status" value="1"/>
</dbReference>
<keyword evidence="8" id="KW-0539">Nucleus</keyword>
<dbReference type="GO" id="GO:0000049">
    <property type="term" value="F:tRNA binding"/>
    <property type="evidence" value="ECO:0007669"/>
    <property type="project" value="TreeGrafter"/>
</dbReference>
<keyword evidence="7" id="KW-0819">tRNA processing</keyword>
<evidence type="ECO:0000256" key="4">
    <source>
        <dbReference type="ARBA" id="ARBA00009567"/>
    </source>
</evidence>
<dbReference type="AlphaFoldDB" id="S3CY19"/>
<dbReference type="KEGG" id="glz:GLAREA_00989"/>
<dbReference type="GeneID" id="19460047"/>
<proteinExistence type="inferred from homology"/>
<dbReference type="RefSeq" id="XP_008083938.1">
    <property type="nucleotide sequence ID" value="XM_008085747.1"/>
</dbReference>
<organism evidence="9 10">
    <name type="scientific">Glarea lozoyensis (strain ATCC 20868 / MF5171)</name>
    <dbReference type="NCBI Taxonomy" id="1116229"/>
    <lineage>
        <taxon>Eukaryota</taxon>
        <taxon>Fungi</taxon>
        <taxon>Dikarya</taxon>
        <taxon>Ascomycota</taxon>
        <taxon>Pezizomycotina</taxon>
        <taxon>Leotiomycetes</taxon>
        <taxon>Helotiales</taxon>
        <taxon>Helotiaceae</taxon>
        <taxon>Glarea</taxon>
    </lineage>
</organism>
<comment type="subcellular location">
    <subcellularLocation>
        <location evidence="2">Cytoplasm</location>
    </subcellularLocation>
    <subcellularLocation>
        <location evidence="1">Nucleus</location>
    </subcellularLocation>
</comment>
<gene>
    <name evidence="9" type="ORF">GLAREA_00989</name>
</gene>
<evidence type="ECO:0000313" key="9">
    <source>
        <dbReference type="EMBL" id="EPE29829.1"/>
    </source>
</evidence>
<dbReference type="PANTHER" id="PTHR15641">
    <property type="entry name" value="ELONGATOR COMPLEX PROTEIN 5"/>
    <property type="match status" value="1"/>
</dbReference>
<dbReference type="GO" id="GO:0005634">
    <property type="term" value="C:nucleus"/>
    <property type="evidence" value="ECO:0007669"/>
    <property type="project" value="UniProtKB-SubCell"/>
</dbReference>
<keyword evidence="10" id="KW-1185">Reference proteome</keyword>
<evidence type="ECO:0000256" key="8">
    <source>
        <dbReference type="ARBA" id="ARBA00023242"/>
    </source>
</evidence>
<dbReference type="STRING" id="1116229.S3CY19"/>
<reference evidence="9 10" key="1">
    <citation type="journal article" date="2013" name="BMC Genomics">
        <title>Genomics-driven discovery of the pneumocandin biosynthetic gene cluster in the fungus Glarea lozoyensis.</title>
        <authorList>
            <person name="Chen L."/>
            <person name="Yue Q."/>
            <person name="Zhang X."/>
            <person name="Xiang M."/>
            <person name="Wang C."/>
            <person name="Li S."/>
            <person name="Che Y."/>
            <person name="Ortiz-Lopez F.J."/>
            <person name="Bills G.F."/>
            <person name="Liu X."/>
            <person name="An Z."/>
        </authorList>
    </citation>
    <scope>NUCLEOTIDE SEQUENCE [LARGE SCALE GENOMIC DNA]</scope>
    <source>
        <strain evidence="10">ATCC 20868 / MF5171</strain>
    </source>
</reference>
<name>S3CY19_GLAL2</name>
<dbReference type="EMBL" id="KE145367">
    <property type="protein sequence ID" value="EPE29829.1"/>
    <property type="molecule type" value="Genomic_DNA"/>
</dbReference>
<dbReference type="eggNOG" id="ENOG502QQIZ">
    <property type="taxonomic scope" value="Eukaryota"/>
</dbReference>
<evidence type="ECO:0000256" key="5">
    <source>
        <dbReference type="ARBA" id="ARBA00020264"/>
    </source>
</evidence>
<dbReference type="Gene3D" id="3.40.50.300">
    <property type="entry name" value="P-loop containing nucleotide triphosphate hydrolases"/>
    <property type="match status" value="1"/>
</dbReference>
<protein>
    <recommendedName>
        <fullName evidence="5">Elongator complex protein 5</fullName>
    </recommendedName>
</protein>
<dbReference type="GO" id="GO:0033588">
    <property type="term" value="C:elongator holoenzyme complex"/>
    <property type="evidence" value="ECO:0007669"/>
    <property type="project" value="InterPro"/>
</dbReference>
<evidence type="ECO:0000313" key="10">
    <source>
        <dbReference type="Proteomes" id="UP000016922"/>
    </source>
</evidence>
<evidence type="ECO:0000256" key="3">
    <source>
        <dbReference type="ARBA" id="ARBA00005043"/>
    </source>
</evidence>
<evidence type="ECO:0000256" key="7">
    <source>
        <dbReference type="ARBA" id="ARBA00022694"/>
    </source>
</evidence>
<accession>S3CY19</accession>
<dbReference type="Pfam" id="PF10483">
    <property type="entry name" value="Elong_Iki1"/>
    <property type="match status" value="1"/>
</dbReference>
<dbReference type="OMA" id="WEPESTF"/>
<dbReference type="InterPro" id="IPR019519">
    <property type="entry name" value="Elp5"/>
</dbReference>
<dbReference type="Proteomes" id="UP000016922">
    <property type="component" value="Unassembled WGS sequence"/>
</dbReference>
<comment type="similarity">
    <text evidence="4">Belongs to the ELP5 family.</text>
</comment>
<keyword evidence="6" id="KW-0963">Cytoplasm</keyword>
<evidence type="ECO:0000256" key="1">
    <source>
        <dbReference type="ARBA" id="ARBA00004123"/>
    </source>
</evidence>
<comment type="pathway">
    <text evidence="3">tRNA modification; 5-methoxycarbonylmethyl-2-thiouridine-tRNA biosynthesis.</text>
</comment>
<dbReference type="PANTHER" id="PTHR15641:SF1">
    <property type="entry name" value="ELONGATOR COMPLEX PROTEIN 5"/>
    <property type="match status" value="1"/>
</dbReference>
<dbReference type="OrthoDB" id="166907at2759"/>
<dbReference type="InterPro" id="IPR027417">
    <property type="entry name" value="P-loop_NTPase"/>
</dbReference>
<evidence type="ECO:0000256" key="6">
    <source>
        <dbReference type="ARBA" id="ARBA00022490"/>
    </source>
</evidence>
<dbReference type="GO" id="GO:0002098">
    <property type="term" value="P:tRNA wobble uridine modification"/>
    <property type="evidence" value="ECO:0007669"/>
    <property type="project" value="InterPro"/>
</dbReference>
<evidence type="ECO:0000256" key="2">
    <source>
        <dbReference type="ARBA" id="ARBA00004496"/>
    </source>
</evidence>
<dbReference type="UniPathway" id="UPA00988"/>